<dbReference type="Gene3D" id="3.20.20.80">
    <property type="entry name" value="Glycosidases"/>
    <property type="match status" value="1"/>
</dbReference>
<dbReference type="InterPro" id="IPR006103">
    <property type="entry name" value="Glyco_hydro_2_cat"/>
</dbReference>
<dbReference type="PROSITE" id="PS51257">
    <property type="entry name" value="PROKAR_LIPOPROTEIN"/>
    <property type="match status" value="1"/>
</dbReference>
<feature type="chain" id="PRO_5004903957" evidence="4">
    <location>
        <begin position="28"/>
        <end position="367"/>
    </location>
</feature>
<dbReference type="GO" id="GO:0005975">
    <property type="term" value="P:carbohydrate metabolic process"/>
    <property type="evidence" value="ECO:0007669"/>
    <property type="project" value="InterPro"/>
</dbReference>
<dbReference type="PANTHER" id="PTHR42732:SF1">
    <property type="entry name" value="BETA-MANNOSIDASE"/>
    <property type="match status" value="1"/>
</dbReference>
<comment type="similarity">
    <text evidence="1">Belongs to the glycosyl hydrolase 2 family.</text>
</comment>
<keyword evidence="4" id="KW-0732">Signal</keyword>
<evidence type="ECO:0000313" key="9">
    <source>
        <dbReference type="Proteomes" id="UP000019402"/>
    </source>
</evidence>
<dbReference type="AlphaFoldDB" id="W7Y3Y4"/>
<dbReference type="Gene3D" id="2.60.120.260">
    <property type="entry name" value="Galactose-binding domain-like"/>
    <property type="match status" value="1"/>
</dbReference>
<protein>
    <submittedName>
        <fullName evidence="8">Beta-galactosidase</fullName>
    </submittedName>
</protein>
<dbReference type="Pfam" id="PF00703">
    <property type="entry name" value="Glyco_hydro_2"/>
    <property type="match status" value="1"/>
</dbReference>
<feature type="domain" description="Glycosyl hydrolases family 2 sugar binding" evidence="7">
    <location>
        <begin position="89"/>
        <end position="180"/>
    </location>
</feature>
<dbReference type="Proteomes" id="UP000019402">
    <property type="component" value="Unassembled WGS sequence"/>
</dbReference>
<evidence type="ECO:0000256" key="1">
    <source>
        <dbReference type="ARBA" id="ARBA00007401"/>
    </source>
</evidence>
<sequence>MKKHKNRIRQFCIPFLPLLLLMVGCNKNNYVNDTSFNENWSFYKGEVKNAETYEFDDSQWRKLDLPHDWAIEEPFDRKYNARTGGLPVYGTGWYRKHFTVKKEHLGKLVSIEFDGAMNNAHVWVNGQFAGERPYGYIGFEVDITPYLKYDEDNVIAVRLQPEDLAARWYTGAGIYRNVRLKINHKLHIPQYGTYITTPTVNNNQATICVQTSISNQNKQEKSAILITEIIDPSGDKINEAISNIVIQSGTTGIVTQNISVNKPELWDIYKPKLYKAISYIKLNNKIVDKYISDFGIREIDFSANKGFLLNGKPTKLNGVCMHHDMGPLGAAINYRAKERQMEIMKNMGVNALRTSHNPPLTGTTGNL</sequence>
<dbReference type="InterPro" id="IPR013783">
    <property type="entry name" value="Ig-like_fold"/>
</dbReference>
<dbReference type="eggNOG" id="COG3250">
    <property type="taxonomic scope" value="Bacteria"/>
</dbReference>
<evidence type="ECO:0000256" key="3">
    <source>
        <dbReference type="ARBA" id="ARBA00023295"/>
    </source>
</evidence>
<dbReference type="InterPro" id="IPR036156">
    <property type="entry name" value="Beta-gal/glucu_dom_sf"/>
</dbReference>
<dbReference type="SUPFAM" id="SSF49785">
    <property type="entry name" value="Galactose-binding domain-like"/>
    <property type="match status" value="1"/>
</dbReference>
<dbReference type="STRING" id="869213.GCA_000517085_00515"/>
<dbReference type="SUPFAM" id="SSF49303">
    <property type="entry name" value="beta-Galactosidase/glucuronidase domain"/>
    <property type="match status" value="1"/>
</dbReference>
<name>W7Y3Y4_9BACT</name>
<dbReference type="GO" id="GO:0004553">
    <property type="term" value="F:hydrolase activity, hydrolyzing O-glycosyl compounds"/>
    <property type="evidence" value="ECO:0007669"/>
    <property type="project" value="InterPro"/>
</dbReference>
<dbReference type="RefSeq" id="WP_200871277.1">
    <property type="nucleotide sequence ID" value="NZ_BAMD01000013.1"/>
</dbReference>
<evidence type="ECO:0000256" key="2">
    <source>
        <dbReference type="ARBA" id="ARBA00022801"/>
    </source>
</evidence>
<feature type="signal peptide" evidence="4">
    <location>
        <begin position="1"/>
        <end position="27"/>
    </location>
</feature>
<accession>W7Y3Y4</accession>
<dbReference type="InterPro" id="IPR051913">
    <property type="entry name" value="GH2_Domain-Containing"/>
</dbReference>
<dbReference type="PANTHER" id="PTHR42732">
    <property type="entry name" value="BETA-GALACTOSIDASE"/>
    <property type="match status" value="1"/>
</dbReference>
<organism evidence="8 9">
    <name type="scientific">Saccharicrinis fermentans DSM 9555 = JCM 21142</name>
    <dbReference type="NCBI Taxonomy" id="869213"/>
    <lineage>
        <taxon>Bacteria</taxon>
        <taxon>Pseudomonadati</taxon>
        <taxon>Bacteroidota</taxon>
        <taxon>Bacteroidia</taxon>
        <taxon>Marinilabiliales</taxon>
        <taxon>Marinilabiliaceae</taxon>
        <taxon>Saccharicrinis</taxon>
    </lineage>
</organism>
<keyword evidence="2" id="KW-0378">Hydrolase</keyword>
<dbReference type="InterPro" id="IPR006102">
    <property type="entry name" value="Ig-like_GH2"/>
</dbReference>
<dbReference type="PRINTS" id="PR00132">
    <property type="entry name" value="GLHYDRLASE2"/>
</dbReference>
<evidence type="ECO:0000259" key="7">
    <source>
        <dbReference type="Pfam" id="PF02837"/>
    </source>
</evidence>
<feature type="domain" description="Glycoside hydrolase family 2 catalytic" evidence="6">
    <location>
        <begin position="304"/>
        <end position="358"/>
    </location>
</feature>
<dbReference type="Gene3D" id="2.60.40.10">
    <property type="entry name" value="Immunoglobulins"/>
    <property type="match status" value="1"/>
</dbReference>
<comment type="caution">
    <text evidence="8">The sequence shown here is derived from an EMBL/GenBank/DDBJ whole genome shotgun (WGS) entry which is preliminary data.</text>
</comment>
<dbReference type="Pfam" id="PF02836">
    <property type="entry name" value="Glyco_hydro_2_C"/>
    <property type="match status" value="1"/>
</dbReference>
<evidence type="ECO:0000313" key="8">
    <source>
        <dbReference type="EMBL" id="GAF02762.1"/>
    </source>
</evidence>
<dbReference type="InterPro" id="IPR008979">
    <property type="entry name" value="Galactose-bd-like_sf"/>
</dbReference>
<evidence type="ECO:0000259" key="6">
    <source>
        <dbReference type="Pfam" id="PF02836"/>
    </source>
</evidence>
<dbReference type="InterPro" id="IPR006104">
    <property type="entry name" value="Glyco_hydro_2_N"/>
</dbReference>
<dbReference type="InterPro" id="IPR006101">
    <property type="entry name" value="Glyco_hydro_2"/>
</dbReference>
<dbReference type="Pfam" id="PF02837">
    <property type="entry name" value="Glyco_hydro_2_N"/>
    <property type="match status" value="1"/>
</dbReference>
<reference evidence="8 9" key="1">
    <citation type="journal article" date="2014" name="Genome Announc.">
        <title>Draft Genome Sequence of Cytophaga fermentans JCM 21142T, a Facultative Anaerobe Isolated from Marine Mud.</title>
        <authorList>
            <person name="Starns D."/>
            <person name="Oshima K."/>
            <person name="Suda W."/>
            <person name="Iino T."/>
            <person name="Yuki M."/>
            <person name="Inoue J."/>
            <person name="Kitamura K."/>
            <person name="Iida T."/>
            <person name="Darby A."/>
            <person name="Hattori M."/>
            <person name="Ohkuma M."/>
        </authorList>
    </citation>
    <scope>NUCLEOTIDE SEQUENCE [LARGE SCALE GENOMIC DNA]</scope>
    <source>
        <strain evidence="8 9">JCM 21142</strain>
    </source>
</reference>
<dbReference type="InterPro" id="IPR017853">
    <property type="entry name" value="GH"/>
</dbReference>
<proteinExistence type="inferred from homology"/>
<keyword evidence="9" id="KW-1185">Reference proteome</keyword>
<evidence type="ECO:0000256" key="4">
    <source>
        <dbReference type="SAM" id="SignalP"/>
    </source>
</evidence>
<evidence type="ECO:0000259" key="5">
    <source>
        <dbReference type="Pfam" id="PF00703"/>
    </source>
</evidence>
<gene>
    <name evidence="8" type="ORF">JCM21142_41404</name>
</gene>
<dbReference type="EMBL" id="BAMD01000013">
    <property type="protein sequence ID" value="GAF02762.1"/>
    <property type="molecule type" value="Genomic_DNA"/>
</dbReference>
<keyword evidence="3" id="KW-0326">Glycosidase</keyword>
<dbReference type="SUPFAM" id="SSF51445">
    <property type="entry name" value="(Trans)glycosidases"/>
    <property type="match status" value="1"/>
</dbReference>
<feature type="domain" description="Glycoside hydrolase family 2 immunoglobulin-like beta-sandwich" evidence="5">
    <location>
        <begin position="194"/>
        <end position="297"/>
    </location>
</feature>